<feature type="transmembrane region" description="Helical" evidence="1">
    <location>
        <begin position="132"/>
        <end position="155"/>
    </location>
</feature>
<gene>
    <name evidence="3" type="ORF">D0544_06145</name>
</gene>
<evidence type="ECO:0000259" key="2">
    <source>
        <dbReference type="Pfam" id="PF09835"/>
    </source>
</evidence>
<evidence type="ECO:0000313" key="3">
    <source>
        <dbReference type="EMBL" id="RRJ85458.1"/>
    </source>
</evidence>
<keyword evidence="1" id="KW-0812">Transmembrane</keyword>
<keyword evidence="1" id="KW-1133">Transmembrane helix</keyword>
<dbReference type="AlphaFoldDB" id="A0A3P3VU00"/>
<evidence type="ECO:0000256" key="1">
    <source>
        <dbReference type="SAM" id="Phobius"/>
    </source>
</evidence>
<dbReference type="RefSeq" id="WP_125015109.1">
    <property type="nucleotide sequence ID" value="NZ_QWEZ01000001.1"/>
</dbReference>
<name>A0A3P3VU00_9GAMM</name>
<feature type="transmembrane region" description="Helical" evidence="1">
    <location>
        <begin position="42"/>
        <end position="70"/>
    </location>
</feature>
<sequence length="178" mass="20691">MPRKLIKRYLPHPHSIKGNRYLSFLGHRIHDPNLWHLNRRSAAAAFFVGIFCAFLPIPFQMVAAATLAVIVRCNLPLSVALVWITNPLTMPAIFYFTYKVGCYLLDTPIREVPFEMTPQWVEGELSAIWEPLLAGSMLTGLLLGAFCYFVIRFYWRWSVGRSWRARQMRRSRNTDTKE</sequence>
<dbReference type="InterPro" id="IPR018639">
    <property type="entry name" value="DUF2062"/>
</dbReference>
<keyword evidence="4" id="KW-1185">Reference proteome</keyword>
<evidence type="ECO:0000313" key="4">
    <source>
        <dbReference type="Proteomes" id="UP000280792"/>
    </source>
</evidence>
<organism evidence="3 4">
    <name type="scientific">Aestuariirhabdus litorea</name>
    <dbReference type="NCBI Taxonomy" id="2528527"/>
    <lineage>
        <taxon>Bacteria</taxon>
        <taxon>Pseudomonadati</taxon>
        <taxon>Pseudomonadota</taxon>
        <taxon>Gammaproteobacteria</taxon>
        <taxon>Oceanospirillales</taxon>
        <taxon>Aestuariirhabdaceae</taxon>
        <taxon>Aestuariirhabdus</taxon>
    </lineage>
</organism>
<comment type="caution">
    <text evidence="3">The sequence shown here is derived from an EMBL/GenBank/DDBJ whole genome shotgun (WGS) entry which is preliminary data.</text>
</comment>
<dbReference type="Pfam" id="PF09835">
    <property type="entry name" value="DUF2062"/>
    <property type="match status" value="1"/>
</dbReference>
<dbReference type="PANTHER" id="PTHR40547">
    <property type="entry name" value="SLL0298 PROTEIN"/>
    <property type="match status" value="1"/>
</dbReference>
<dbReference type="PANTHER" id="PTHR40547:SF1">
    <property type="entry name" value="SLL0298 PROTEIN"/>
    <property type="match status" value="1"/>
</dbReference>
<accession>A0A3P3VU00</accession>
<feature type="transmembrane region" description="Helical" evidence="1">
    <location>
        <begin position="77"/>
        <end position="98"/>
    </location>
</feature>
<proteinExistence type="predicted"/>
<protein>
    <submittedName>
        <fullName evidence="3">DUF2062 domain-containing protein</fullName>
    </submittedName>
</protein>
<dbReference type="Proteomes" id="UP000280792">
    <property type="component" value="Unassembled WGS sequence"/>
</dbReference>
<dbReference type="EMBL" id="QWEZ01000001">
    <property type="protein sequence ID" value="RRJ85458.1"/>
    <property type="molecule type" value="Genomic_DNA"/>
</dbReference>
<reference evidence="3 4" key="2">
    <citation type="submission" date="2018-12" db="EMBL/GenBank/DDBJ databases">
        <title>Simiduia agarivorans gen. nov., sp. nov., a marine, agarolytic bacterium isolated from shallow coastal water from Keelung, Taiwan.</title>
        <authorList>
            <person name="Shieh W.Y."/>
        </authorList>
    </citation>
    <scope>NUCLEOTIDE SEQUENCE [LARGE SCALE GENOMIC DNA]</scope>
    <source>
        <strain evidence="3 4">GTF-13</strain>
    </source>
</reference>
<keyword evidence="1" id="KW-0472">Membrane</keyword>
<reference evidence="3 4" key="1">
    <citation type="submission" date="2018-08" db="EMBL/GenBank/DDBJ databases">
        <authorList>
            <person name="Khan S.A."/>
        </authorList>
    </citation>
    <scope>NUCLEOTIDE SEQUENCE [LARGE SCALE GENOMIC DNA]</scope>
    <source>
        <strain evidence="3 4">GTF-13</strain>
    </source>
</reference>
<feature type="domain" description="DUF2062" evidence="2">
    <location>
        <begin position="23"/>
        <end position="164"/>
    </location>
</feature>